<evidence type="ECO:0000313" key="2">
    <source>
        <dbReference type="Proteomes" id="UP001197028"/>
    </source>
</evidence>
<name>A0ABS5ZSI6_9PROT</name>
<keyword evidence="2" id="KW-1185">Reference proteome</keyword>
<proteinExistence type="predicted"/>
<reference evidence="1 2" key="1">
    <citation type="journal article" date="2021" name="ISME J.">
        <title>Genomic evolution of the class Acidithiobacillia: deep-branching Proteobacteria living in extreme acidic conditions.</title>
        <authorList>
            <person name="Moya-Beltran A."/>
            <person name="Beard S."/>
            <person name="Rojas-Villalobos C."/>
            <person name="Issotta F."/>
            <person name="Gallardo Y."/>
            <person name="Ulloa R."/>
            <person name="Giaveno A."/>
            <person name="Degli Esposti M."/>
            <person name="Johnson D.B."/>
            <person name="Quatrini R."/>
        </authorList>
    </citation>
    <scope>NUCLEOTIDE SEQUENCE [LARGE SCALE GENOMIC DNA]</scope>
    <source>
        <strain evidence="1 2">ATCC 19703</strain>
    </source>
</reference>
<dbReference type="RefSeq" id="WP_215864534.1">
    <property type="nucleotide sequence ID" value="NZ_JABELD010000118.1"/>
</dbReference>
<dbReference type="Proteomes" id="UP001197028">
    <property type="component" value="Unassembled WGS sequence"/>
</dbReference>
<gene>
    <name evidence="1" type="ORF">HJG40_12800</name>
</gene>
<accession>A0ABS5ZSI6</accession>
<protein>
    <submittedName>
        <fullName evidence="1">Uncharacterized protein</fullName>
    </submittedName>
</protein>
<organism evidence="1 2">
    <name type="scientific">Acidithiobacillus concretivorus</name>
    <dbReference type="NCBI Taxonomy" id="3063952"/>
    <lineage>
        <taxon>Bacteria</taxon>
        <taxon>Pseudomonadati</taxon>
        <taxon>Pseudomonadota</taxon>
        <taxon>Acidithiobacillia</taxon>
        <taxon>Acidithiobacillales</taxon>
        <taxon>Acidithiobacillaceae</taxon>
        <taxon>Acidithiobacillus</taxon>
    </lineage>
</organism>
<comment type="caution">
    <text evidence="1">The sequence shown here is derived from an EMBL/GenBank/DDBJ whole genome shotgun (WGS) entry which is preliminary data.</text>
</comment>
<sequence length="86" mass="9430">MATAELNAHEVNIACHAALIGNDPVAARNADQEHDAKRSRLRRLADLSSYVAQMTQNAGTIHLNEDDFFLISAHTREAGKIHKAPQ</sequence>
<evidence type="ECO:0000313" key="1">
    <source>
        <dbReference type="EMBL" id="MBU2739644.1"/>
    </source>
</evidence>
<dbReference type="EMBL" id="JABELD010000118">
    <property type="protein sequence ID" value="MBU2739644.1"/>
    <property type="molecule type" value="Genomic_DNA"/>
</dbReference>